<feature type="transmembrane region" description="Helical" evidence="3">
    <location>
        <begin position="572"/>
        <end position="592"/>
    </location>
</feature>
<organism evidence="6 7">
    <name type="scientific">Marasmiellus scandens</name>
    <dbReference type="NCBI Taxonomy" id="2682957"/>
    <lineage>
        <taxon>Eukaryota</taxon>
        <taxon>Fungi</taxon>
        <taxon>Dikarya</taxon>
        <taxon>Basidiomycota</taxon>
        <taxon>Agaricomycotina</taxon>
        <taxon>Agaricomycetes</taxon>
        <taxon>Agaricomycetidae</taxon>
        <taxon>Agaricales</taxon>
        <taxon>Marasmiineae</taxon>
        <taxon>Omphalotaceae</taxon>
        <taxon>Marasmiellus</taxon>
    </lineage>
</organism>
<keyword evidence="7" id="KW-1185">Reference proteome</keyword>
<dbReference type="EMBL" id="JBANRG010000102">
    <property type="protein sequence ID" value="KAK7435801.1"/>
    <property type="molecule type" value="Genomic_DNA"/>
</dbReference>
<evidence type="ECO:0000313" key="6">
    <source>
        <dbReference type="EMBL" id="KAK7435801.1"/>
    </source>
</evidence>
<dbReference type="Pfam" id="PF08386">
    <property type="entry name" value="Abhydrolase_4"/>
    <property type="match status" value="1"/>
</dbReference>
<keyword evidence="3" id="KW-0472">Membrane</keyword>
<protein>
    <recommendedName>
        <fullName evidence="8">Hydrolase</fullName>
    </recommendedName>
</protein>
<feature type="domain" description="AB hydrolase-1" evidence="4">
    <location>
        <begin position="63"/>
        <end position="242"/>
    </location>
</feature>
<dbReference type="Pfam" id="PF00561">
    <property type="entry name" value="Abhydrolase_1"/>
    <property type="match status" value="1"/>
</dbReference>
<sequence length="614" mass="67674">MARIDWFPCDELDATFADASSSHVNCGFFDVPLDWADESVGSARLAVAIYPATKERWGTVFSNPGGPGDSGVKHILRFGSRFSEMMGGHYDMISWDPRGVGHTTPGPIQCFPSAEEYDSFWRDTFEDTGLDIIDSFANSTELSWFYSQQHILDSAWHEFGRRCHAMSGEALKYIGTTATVRDMVALADSLHPEVGEINYYGVSYGTLIGSIFVNMFPERVGKVVLDGCLDPLIRMTQPVHKALTIDATSIDQAFAGFTEKCASSGPSRCELALHEDDTGSHIMARIRHIIQRAHDIVATGESLPHGLDTAPFILGTSLQCQTCNVLPNSGTGVIANAMRQPSHWPRLSSELFNYWKLASVLPSAHVVDSMSSHNHRRLDLTSLSALSSQPRDVSSTGDTSFEMYAITCADSIDPGHTSVKDVFDEMVYATRDVSPMFALTLALGEPGLKCYAWPERAVERYTGPWNQTLRHQILIMGNRADPRTPFRNSKVLKDLLGDSAVLLEQDGFGHTTFSQHSSCTRNIVETYFFTGKLPETGYTLCSVDDKEIFPLLSSNAMMTDGDAPAHDVYRTLFVIALGLLLSASGLLALLMLNTGKDTKRRLPHSGIRRARNFV</sequence>
<feature type="domain" description="Peptidase S33 tripeptidyl aminopeptidase-like C-terminal" evidence="5">
    <location>
        <begin position="448"/>
        <end position="537"/>
    </location>
</feature>
<dbReference type="InterPro" id="IPR013595">
    <property type="entry name" value="Pept_S33_TAP-like_C"/>
</dbReference>
<proteinExistence type="inferred from homology"/>
<name>A0ABR1ILG9_9AGAR</name>
<evidence type="ECO:0000256" key="2">
    <source>
        <dbReference type="ARBA" id="ARBA00022801"/>
    </source>
</evidence>
<accession>A0ABR1ILG9</accession>
<evidence type="ECO:0008006" key="8">
    <source>
        <dbReference type="Google" id="ProtNLM"/>
    </source>
</evidence>
<keyword evidence="3" id="KW-0812">Transmembrane</keyword>
<evidence type="ECO:0000313" key="7">
    <source>
        <dbReference type="Proteomes" id="UP001498398"/>
    </source>
</evidence>
<keyword evidence="2" id="KW-0378">Hydrolase</keyword>
<reference evidence="6 7" key="1">
    <citation type="submission" date="2024-01" db="EMBL/GenBank/DDBJ databases">
        <title>A draft genome for the cacao thread blight pathogen Marasmiellus scandens.</title>
        <authorList>
            <person name="Baruah I.K."/>
            <person name="Leung J."/>
            <person name="Bukari Y."/>
            <person name="Amoako-Attah I."/>
            <person name="Meinhardt L.W."/>
            <person name="Bailey B.A."/>
            <person name="Cohen S.P."/>
        </authorList>
    </citation>
    <scope>NUCLEOTIDE SEQUENCE [LARGE SCALE GENOMIC DNA]</scope>
    <source>
        <strain evidence="6 7">GH-19</strain>
    </source>
</reference>
<comment type="caution">
    <text evidence="6">The sequence shown here is derived from an EMBL/GenBank/DDBJ whole genome shotgun (WGS) entry which is preliminary data.</text>
</comment>
<gene>
    <name evidence="6" type="ORF">VKT23_019499</name>
</gene>
<evidence type="ECO:0000259" key="4">
    <source>
        <dbReference type="Pfam" id="PF00561"/>
    </source>
</evidence>
<dbReference type="PANTHER" id="PTHR43248:SF25">
    <property type="entry name" value="AB HYDROLASE-1 DOMAIN-CONTAINING PROTEIN-RELATED"/>
    <property type="match status" value="1"/>
</dbReference>
<evidence type="ECO:0000256" key="1">
    <source>
        <dbReference type="ARBA" id="ARBA00010088"/>
    </source>
</evidence>
<dbReference type="PANTHER" id="PTHR43248">
    <property type="entry name" value="2-SUCCINYL-6-HYDROXY-2,4-CYCLOHEXADIENE-1-CARBOXYLATE SYNTHASE"/>
    <property type="match status" value="1"/>
</dbReference>
<evidence type="ECO:0000259" key="5">
    <source>
        <dbReference type="Pfam" id="PF08386"/>
    </source>
</evidence>
<dbReference type="SUPFAM" id="SSF53474">
    <property type="entry name" value="alpha/beta-Hydrolases"/>
    <property type="match status" value="1"/>
</dbReference>
<dbReference type="Proteomes" id="UP001498398">
    <property type="component" value="Unassembled WGS sequence"/>
</dbReference>
<evidence type="ECO:0000256" key="3">
    <source>
        <dbReference type="SAM" id="Phobius"/>
    </source>
</evidence>
<keyword evidence="3" id="KW-1133">Transmembrane helix</keyword>
<comment type="similarity">
    <text evidence="1">Belongs to the peptidase S33 family.</text>
</comment>
<dbReference type="InterPro" id="IPR029058">
    <property type="entry name" value="AB_hydrolase_fold"/>
</dbReference>
<dbReference type="Gene3D" id="3.40.50.1820">
    <property type="entry name" value="alpha/beta hydrolase"/>
    <property type="match status" value="1"/>
</dbReference>
<dbReference type="InterPro" id="IPR000073">
    <property type="entry name" value="AB_hydrolase_1"/>
</dbReference>
<dbReference type="InterPro" id="IPR051601">
    <property type="entry name" value="Serine_prot/Carboxylest_S33"/>
</dbReference>